<dbReference type="GO" id="GO:0000287">
    <property type="term" value="F:magnesium ion binding"/>
    <property type="evidence" value="ECO:0007669"/>
    <property type="project" value="InterPro"/>
</dbReference>
<evidence type="ECO:0000256" key="3">
    <source>
        <dbReference type="ARBA" id="ARBA00007769"/>
    </source>
</evidence>
<evidence type="ECO:0000256" key="7">
    <source>
        <dbReference type="ARBA" id="ARBA00023002"/>
    </source>
</evidence>
<dbReference type="GO" id="GO:0004449">
    <property type="term" value="F:isocitrate dehydrogenase (NAD+) activity"/>
    <property type="evidence" value="ECO:0007669"/>
    <property type="project" value="TreeGrafter"/>
</dbReference>
<keyword evidence="8" id="KW-0520">NAD</keyword>
<protein>
    <submittedName>
        <fullName evidence="10">Putative isocitrate dehydrogenase, NAD-dependent</fullName>
    </submittedName>
</protein>
<dbReference type="SMART" id="SM01329">
    <property type="entry name" value="Iso_dh"/>
    <property type="match status" value="1"/>
</dbReference>
<dbReference type="PROSITE" id="PS00470">
    <property type="entry name" value="IDH_IMDH"/>
    <property type="match status" value="1"/>
</dbReference>
<name>A0A2N9L8K2_9BACT</name>
<dbReference type="GO" id="GO:0006102">
    <property type="term" value="P:isocitrate metabolic process"/>
    <property type="evidence" value="ECO:0007669"/>
    <property type="project" value="TreeGrafter"/>
</dbReference>
<keyword evidence="5" id="KW-0460">Magnesium</keyword>
<dbReference type="Proteomes" id="UP000239735">
    <property type="component" value="Unassembled WGS sequence"/>
</dbReference>
<dbReference type="InterPro" id="IPR024084">
    <property type="entry name" value="IsoPropMal-DH-like_dom"/>
</dbReference>
<sequence length="336" mass="36671">MTERKTHKVTLIPGDGIGPEVTHAVVRILEATGVKFEWERYAAGAEAFEIHGEYIPAALYASIERNRVALKGPVTTPIGGGFKSINVTLRKKFDLFANLRPIRNLPGLDTKYPGVDLVIVRENTEGEYVGLEHEVVPGVVESIKVITEKGSTRIARFAFEYARKHRRKKVHSIHKANIMKLSDGLFLECARKVAEEFHDITYGEHLIDNTCMQLVMNPFQYDTLLLENLYGDIVSDLCAGLVGGLGLAPGANLGVECAIFEAVHGSAPDIAGKDLANPTALLQSAILMLRHLDEDAAADKAHKALETVYAERKTLTRDVGGSAGTTQFTDAVLKAL</sequence>
<dbReference type="PANTHER" id="PTHR11835:SF34">
    <property type="entry name" value="ISOCITRATE DEHYDROGENASE [NAD] SUBUNIT ALPHA, MITOCHONDRIAL"/>
    <property type="match status" value="1"/>
</dbReference>
<dbReference type="Gene3D" id="3.40.718.10">
    <property type="entry name" value="Isopropylmalate Dehydrogenase"/>
    <property type="match status" value="1"/>
</dbReference>
<proteinExistence type="inferred from homology"/>
<keyword evidence="4" id="KW-0479">Metal-binding</keyword>
<keyword evidence="6" id="KW-0809">Transit peptide</keyword>
<evidence type="ECO:0000256" key="8">
    <source>
        <dbReference type="ARBA" id="ARBA00023027"/>
    </source>
</evidence>
<comment type="cofactor">
    <cofactor evidence="2">
        <name>Mg(2+)</name>
        <dbReference type="ChEBI" id="CHEBI:18420"/>
    </cofactor>
</comment>
<evidence type="ECO:0000256" key="4">
    <source>
        <dbReference type="ARBA" id="ARBA00022723"/>
    </source>
</evidence>
<comment type="cofactor">
    <cofactor evidence="1">
        <name>Mn(2+)</name>
        <dbReference type="ChEBI" id="CHEBI:29035"/>
    </cofactor>
</comment>
<dbReference type="SUPFAM" id="SSF53659">
    <property type="entry name" value="Isocitrate/Isopropylmalate dehydrogenase-like"/>
    <property type="match status" value="1"/>
</dbReference>
<dbReference type="InterPro" id="IPR019818">
    <property type="entry name" value="IsoCit/isopropylmalate_DH_CS"/>
</dbReference>
<dbReference type="PANTHER" id="PTHR11835">
    <property type="entry name" value="DECARBOXYLATING DEHYDROGENASES-ISOCITRATE, ISOPROPYLMALATE, TARTRATE"/>
    <property type="match status" value="1"/>
</dbReference>
<evidence type="ECO:0000256" key="2">
    <source>
        <dbReference type="ARBA" id="ARBA00001946"/>
    </source>
</evidence>
<organism evidence="10 11">
    <name type="scientific">Candidatus Sulfuritelmatomonas gaucii</name>
    <dbReference type="NCBI Taxonomy" id="2043161"/>
    <lineage>
        <taxon>Bacteria</taxon>
        <taxon>Pseudomonadati</taxon>
        <taxon>Acidobacteriota</taxon>
        <taxon>Terriglobia</taxon>
        <taxon>Terriglobales</taxon>
        <taxon>Acidobacteriaceae</taxon>
        <taxon>Candidatus Sulfuritelmatomonas</taxon>
    </lineage>
</organism>
<evidence type="ECO:0000256" key="1">
    <source>
        <dbReference type="ARBA" id="ARBA00001936"/>
    </source>
</evidence>
<dbReference type="FunFam" id="3.40.718.10:FF:000014">
    <property type="entry name" value="Isocitrate dehydrogenase (NAD(+))"/>
    <property type="match status" value="1"/>
</dbReference>
<reference evidence="11" key="1">
    <citation type="submission" date="2018-02" db="EMBL/GenBank/DDBJ databases">
        <authorList>
            <person name="Hausmann B."/>
        </authorList>
    </citation>
    <scope>NUCLEOTIDE SEQUENCE [LARGE SCALE GENOMIC DNA]</scope>
    <source>
        <strain evidence="11">Peat soil MAG SbA5</strain>
    </source>
</reference>
<dbReference type="Pfam" id="PF00180">
    <property type="entry name" value="Iso_dh"/>
    <property type="match status" value="1"/>
</dbReference>
<feature type="domain" description="Isopropylmalate dehydrogenase-like" evidence="9">
    <location>
        <begin position="8"/>
        <end position="332"/>
    </location>
</feature>
<evidence type="ECO:0000313" key="11">
    <source>
        <dbReference type="Proteomes" id="UP000239735"/>
    </source>
</evidence>
<dbReference type="GO" id="GO:0006099">
    <property type="term" value="P:tricarboxylic acid cycle"/>
    <property type="evidence" value="ECO:0007669"/>
    <property type="project" value="InterPro"/>
</dbReference>
<dbReference type="GO" id="GO:0051287">
    <property type="term" value="F:NAD binding"/>
    <property type="evidence" value="ECO:0007669"/>
    <property type="project" value="InterPro"/>
</dbReference>
<dbReference type="AlphaFoldDB" id="A0A2N9L8K2"/>
<evidence type="ECO:0000313" key="10">
    <source>
        <dbReference type="EMBL" id="SPE19463.1"/>
    </source>
</evidence>
<evidence type="ECO:0000259" key="9">
    <source>
        <dbReference type="SMART" id="SM01329"/>
    </source>
</evidence>
<dbReference type="NCBIfam" id="TIGR00175">
    <property type="entry name" value="mito_nad_idh"/>
    <property type="match status" value="1"/>
</dbReference>
<dbReference type="InterPro" id="IPR004434">
    <property type="entry name" value="Isocitrate_DH_NAD"/>
</dbReference>
<keyword evidence="7" id="KW-0560">Oxidoreductase</keyword>
<comment type="similarity">
    <text evidence="3">Belongs to the isocitrate and isopropylmalate dehydrogenases family.</text>
</comment>
<dbReference type="EMBL" id="OKRB01000080">
    <property type="protein sequence ID" value="SPE19463.1"/>
    <property type="molecule type" value="Genomic_DNA"/>
</dbReference>
<accession>A0A2N9L8K2</accession>
<gene>
    <name evidence="10" type="ORF">SBA5_240046</name>
</gene>
<evidence type="ECO:0000256" key="6">
    <source>
        <dbReference type="ARBA" id="ARBA00022946"/>
    </source>
</evidence>
<evidence type="ECO:0000256" key="5">
    <source>
        <dbReference type="ARBA" id="ARBA00022842"/>
    </source>
</evidence>
<dbReference type="OrthoDB" id="9806254at2"/>